<gene>
    <name evidence="1" type="ORF">P7H46_05190</name>
</gene>
<protein>
    <submittedName>
        <fullName evidence="1">Uncharacterized protein</fullName>
    </submittedName>
</protein>
<keyword evidence="2" id="KW-1185">Reference proteome</keyword>
<name>A0ABU3FGT6_9ENTE</name>
<sequence>MPRESIGIKGILSFLATKQQYFLRLKRKNKKEKYTFKYNIQTTHTKLVALLPKPVKALGE</sequence>
<dbReference type="EMBL" id="JARQAZ010000004">
    <property type="protein sequence ID" value="MDT2770238.1"/>
    <property type="molecule type" value="Genomic_DNA"/>
</dbReference>
<organism evidence="1 2">
    <name type="scientific">Enterococcus pseudoavium</name>
    <dbReference type="NCBI Taxonomy" id="44007"/>
    <lineage>
        <taxon>Bacteria</taxon>
        <taxon>Bacillati</taxon>
        <taxon>Bacillota</taxon>
        <taxon>Bacilli</taxon>
        <taxon>Lactobacillales</taxon>
        <taxon>Enterococcaceae</taxon>
        <taxon>Enterococcus</taxon>
    </lineage>
</organism>
<evidence type="ECO:0000313" key="2">
    <source>
        <dbReference type="Proteomes" id="UP001269061"/>
    </source>
</evidence>
<evidence type="ECO:0000313" key="1">
    <source>
        <dbReference type="EMBL" id="MDT2770238.1"/>
    </source>
</evidence>
<dbReference type="RefSeq" id="WP_311815495.1">
    <property type="nucleotide sequence ID" value="NZ_JARQAZ010000004.1"/>
</dbReference>
<dbReference type="Proteomes" id="UP001269061">
    <property type="component" value="Unassembled WGS sequence"/>
</dbReference>
<reference evidence="1 2" key="1">
    <citation type="submission" date="2023-03" db="EMBL/GenBank/DDBJ databases">
        <authorList>
            <person name="Shen W."/>
            <person name="Cai J."/>
        </authorList>
    </citation>
    <scope>NUCLEOTIDE SEQUENCE [LARGE SCALE GENOMIC DNA]</scope>
    <source>
        <strain evidence="1 2">Y59</strain>
    </source>
</reference>
<proteinExistence type="predicted"/>
<accession>A0ABU3FGT6</accession>
<comment type="caution">
    <text evidence="1">The sequence shown here is derived from an EMBL/GenBank/DDBJ whole genome shotgun (WGS) entry which is preliminary data.</text>
</comment>